<feature type="compositionally biased region" description="Polar residues" evidence="1">
    <location>
        <begin position="587"/>
        <end position="603"/>
    </location>
</feature>
<feature type="compositionally biased region" description="Polar residues" evidence="1">
    <location>
        <begin position="86"/>
        <end position="123"/>
    </location>
</feature>
<feature type="region of interest" description="Disordered" evidence="1">
    <location>
        <begin position="824"/>
        <end position="954"/>
    </location>
</feature>
<evidence type="ECO:0000313" key="3">
    <source>
        <dbReference type="Proteomes" id="UP000078113"/>
    </source>
</evidence>
<evidence type="ECO:0000256" key="1">
    <source>
        <dbReference type="SAM" id="MobiDB-lite"/>
    </source>
</evidence>
<feature type="compositionally biased region" description="Low complexity" evidence="1">
    <location>
        <begin position="440"/>
        <end position="469"/>
    </location>
</feature>
<dbReference type="SUPFAM" id="SSF53474">
    <property type="entry name" value="alpha/beta-Hydrolases"/>
    <property type="match status" value="1"/>
</dbReference>
<feature type="compositionally biased region" description="Basic and acidic residues" evidence="1">
    <location>
        <begin position="1067"/>
        <end position="1085"/>
    </location>
</feature>
<feature type="compositionally biased region" description="Gly residues" evidence="1">
    <location>
        <begin position="66"/>
        <end position="76"/>
    </location>
</feature>
<feature type="compositionally biased region" description="Low complexity" evidence="1">
    <location>
        <begin position="1314"/>
        <end position="1330"/>
    </location>
</feature>
<feature type="compositionally biased region" description="Low complexity" evidence="1">
    <location>
        <begin position="773"/>
        <end position="795"/>
    </location>
</feature>
<feature type="compositionally biased region" description="Low complexity" evidence="1">
    <location>
        <begin position="824"/>
        <end position="845"/>
    </location>
</feature>
<feature type="compositionally biased region" description="Low complexity" evidence="1">
    <location>
        <begin position="45"/>
        <end position="65"/>
    </location>
</feature>
<feature type="compositionally biased region" description="Low complexity" evidence="1">
    <location>
        <begin position="1155"/>
        <end position="1175"/>
    </location>
</feature>
<feature type="compositionally biased region" description="Low complexity" evidence="1">
    <location>
        <begin position="931"/>
        <end position="948"/>
    </location>
</feature>
<feature type="compositionally biased region" description="Polar residues" evidence="1">
    <location>
        <begin position="1125"/>
        <end position="1139"/>
    </location>
</feature>
<feature type="region of interest" description="Disordered" evidence="1">
    <location>
        <begin position="713"/>
        <end position="797"/>
    </location>
</feature>
<feature type="compositionally biased region" description="Polar residues" evidence="1">
    <location>
        <begin position="240"/>
        <end position="250"/>
    </location>
</feature>
<dbReference type="InterPro" id="IPR029058">
    <property type="entry name" value="AB_hydrolase_fold"/>
</dbReference>
<feature type="compositionally biased region" description="Low complexity" evidence="1">
    <location>
        <begin position="227"/>
        <end position="237"/>
    </location>
</feature>
<feature type="compositionally biased region" description="Polar residues" evidence="1">
    <location>
        <begin position="2079"/>
        <end position="2090"/>
    </location>
</feature>
<gene>
    <name evidence="2" type="ORF">A4X09_0g4781</name>
</gene>
<evidence type="ECO:0000313" key="2">
    <source>
        <dbReference type="EMBL" id="KAE8267572.1"/>
    </source>
</evidence>
<feature type="compositionally biased region" description="Gly residues" evidence="1">
    <location>
        <begin position="875"/>
        <end position="887"/>
    </location>
</feature>
<dbReference type="Gene3D" id="3.40.50.1820">
    <property type="entry name" value="alpha/beta hydrolase"/>
    <property type="match status" value="2"/>
</dbReference>
<feature type="compositionally biased region" description="Acidic residues" evidence="1">
    <location>
        <begin position="1023"/>
        <end position="1039"/>
    </location>
</feature>
<feature type="compositionally biased region" description="Low complexity" evidence="1">
    <location>
        <begin position="1766"/>
        <end position="1786"/>
    </location>
</feature>
<feature type="compositionally biased region" description="Low complexity" evidence="1">
    <location>
        <begin position="1849"/>
        <end position="1861"/>
    </location>
</feature>
<comment type="caution">
    <text evidence="2">The sequence shown here is derived from an EMBL/GenBank/DDBJ whole genome shotgun (WGS) entry which is preliminary data.</text>
</comment>
<feature type="region of interest" description="Disordered" evidence="1">
    <location>
        <begin position="1400"/>
        <end position="1431"/>
    </location>
</feature>
<feature type="compositionally biased region" description="Low complexity" evidence="1">
    <location>
        <begin position="716"/>
        <end position="752"/>
    </location>
</feature>
<reference evidence="2" key="1">
    <citation type="submission" date="2016-04" db="EMBL/GenBank/DDBJ databases">
        <authorList>
            <person name="Nguyen H.D."/>
            <person name="Samba Siva P."/>
            <person name="Cullis J."/>
            <person name="Levesque C.A."/>
            <person name="Hambleton S."/>
        </authorList>
    </citation>
    <scope>NUCLEOTIDE SEQUENCE</scope>
    <source>
        <strain evidence="2">DAOMC 236422</strain>
    </source>
</reference>
<feature type="compositionally biased region" description="Low complexity" evidence="1">
    <location>
        <begin position="284"/>
        <end position="343"/>
    </location>
</feature>
<protein>
    <recommendedName>
        <fullName evidence="4">AB hydrolase-1 domain-containing protein</fullName>
    </recommendedName>
</protein>
<feature type="region of interest" description="Disordered" evidence="1">
    <location>
        <begin position="2079"/>
        <end position="2124"/>
    </location>
</feature>
<feature type="compositionally biased region" description="Polar residues" evidence="1">
    <location>
        <begin position="1226"/>
        <end position="1254"/>
    </location>
</feature>
<feature type="compositionally biased region" description="Low complexity" evidence="1">
    <location>
        <begin position="2097"/>
        <end position="2122"/>
    </location>
</feature>
<feature type="compositionally biased region" description="Gly residues" evidence="1">
    <location>
        <begin position="1400"/>
        <end position="1410"/>
    </location>
</feature>
<keyword evidence="3" id="KW-1185">Reference proteome</keyword>
<dbReference type="Proteomes" id="UP000078113">
    <property type="component" value="Unassembled WGS sequence"/>
</dbReference>
<feature type="compositionally biased region" description="Low complexity" evidence="1">
    <location>
        <begin position="131"/>
        <end position="158"/>
    </location>
</feature>
<feature type="region of interest" description="Disordered" evidence="1">
    <location>
        <begin position="227"/>
        <end position="491"/>
    </location>
</feature>
<evidence type="ECO:0008006" key="4">
    <source>
        <dbReference type="Google" id="ProtNLM"/>
    </source>
</evidence>
<feature type="compositionally biased region" description="Polar residues" evidence="1">
    <location>
        <begin position="635"/>
        <end position="645"/>
    </location>
</feature>
<feature type="compositionally biased region" description="Low complexity" evidence="1">
    <location>
        <begin position="1"/>
        <end position="25"/>
    </location>
</feature>
<feature type="compositionally biased region" description="Low complexity" evidence="1">
    <location>
        <begin position="1746"/>
        <end position="1757"/>
    </location>
</feature>
<feature type="compositionally biased region" description="Low complexity" evidence="1">
    <location>
        <begin position="166"/>
        <end position="194"/>
    </location>
</feature>
<feature type="compositionally biased region" description="Low complexity" evidence="1">
    <location>
        <begin position="381"/>
        <end position="406"/>
    </location>
</feature>
<proteinExistence type="predicted"/>
<dbReference type="EMBL" id="LWDG02000216">
    <property type="protein sequence ID" value="KAE8267572.1"/>
    <property type="molecule type" value="Genomic_DNA"/>
</dbReference>
<feature type="region of interest" description="Disordered" evidence="1">
    <location>
        <begin position="1007"/>
        <end position="1085"/>
    </location>
</feature>
<dbReference type="PANTHER" id="PTHR43433:SF10">
    <property type="entry name" value="AB HYDROLASE-1 DOMAIN-CONTAINING PROTEIN"/>
    <property type="match status" value="1"/>
</dbReference>
<organism evidence="2 3">
    <name type="scientific">Tilletia walkeri</name>
    <dbReference type="NCBI Taxonomy" id="117179"/>
    <lineage>
        <taxon>Eukaryota</taxon>
        <taxon>Fungi</taxon>
        <taxon>Dikarya</taxon>
        <taxon>Basidiomycota</taxon>
        <taxon>Ustilaginomycotina</taxon>
        <taxon>Exobasidiomycetes</taxon>
        <taxon>Tilletiales</taxon>
        <taxon>Tilletiaceae</taxon>
        <taxon>Tilletia</taxon>
    </lineage>
</organism>
<name>A0A8X7N719_9BASI</name>
<feature type="region of interest" description="Disordered" evidence="1">
    <location>
        <begin position="1746"/>
        <end position="1830"/>
    </location>
</feature>
<feature type="compositionally biased region" description="Polar residues" evidence="1">
    <location>
        <begin position="430"/>
        <end position="439"/>
    </location>
</feature>
<feature type="region of interest" description="Disordered" evidence="1">
    <location>
        <begin position="1654"/>
        <end position="1702"/>
    </location>
</feature>
<feature type="region of interest" description="Disordered" evidence="1">
    <location>
        <begin position="1097"/>
        <end position="1177"/>
    </location>
</feature>
<feature type="compositionally biased region" description="Gly residues" evidence="1">
    <location>
        <begin position="1142"/>
        <end position="1154"/>
    </location>
</feature>
<feature type="region of interest" description="Disordered" evidence="1">
    <location>
        <begin position="1849"/>
        <end position="1951"/>
    </location>
</feature>
<feature type="compositionally biased region" description="Low complexity" evidence="1">
    <location>
        <begin position="621"/>
        <end position="634"/>
    </location>
</feature>
<sequence>MAGTTLASPPSSSSTSLSKSQGGPPSSIPKPSPSPSAAAYRRTIASTSGASTPASSSRSPSVSSSVGGGAHGGAAAGVGAAPSAIKSRSTPTAISPPSSRRSSHGAQSNSSTSTFGARSTSSAIPVRSHSRTVSPPSESTSSTRSSRPPSSNLSHSQSARPGRTPTASKVEGSAAAAVASAGGSSSATTPSATRGSYFEMYYGAKGAKTGAASATAAAGGAAAASAVATKTTSSAKTDSSRLTTGGTATVTPKAPITNASPGSAVRTARAARRSSGVPYTPILSNNSSRSSGSISHGSGSTSTTAHSSIPSSSSSSTIPSSPASSRASTGANGQASGLDSLLAPAPPSPPRSRLPVGGRSHAHESDLAAGISFPLSSAKKASQLTSAPSSTSSYTTTPSTSSAAAAVTFEPPASSGWKRVAAETKALDQRQYTPDVPSQTRTASTRTRTFASNSTRASPSGTSSSNTSPAPLPLPPATKMGSLASSSAPRLQKVKEPVMSIDEIIRAHSASLKPVALPRSFWSGTKGMQGSASSYSVSSASAKLSPIADSPALGYSLSGGSTPSASQPPTPKQPSPGGGQSARLAGSSPTSGIPTPAVSSRSQRIPVRAGSKVAPASPLASSFSKSEDSSSSSSGNQPEVTSRQAHTLARPSMPLLEKIKIPSDSGISGNSMDKEGSLTHSPVSVVDRPRPPSFILSLPTRDDIGMGIQVLERRPSAPNSGSNSSSRTASISGPASAGVGSPSAPGPSSAGPTADLSSEPPWAAMRWHERSSSTRSAASGGTSGAPSPTTAGPGRYPLGSASAMHFANNSSFSNLSFTTNNTSTSYGGTSTDTMGRSVSPSVSSSFRQNGRYTPSIAAPSSEREGSFVSAASTLGGSGSGGGGGGGSLSKNGGMGRRRSAQSGTGGADLAASSVRPGPVRRTTSHMHHSRAFSGSSTATRSTSTSAASEAEDQFHDAEEGIGRSMVNLGLAAPTADVLASNYAAMVAMMPVGPTRAGVSNRVAPPDIRRRVSVPSSPVAPDLVETDEEQEEVHDGDSDVESTSSLDSIDREVRRTVRASRQAHSAKRKAESMRRQELEAAERKEAEDAEVLKYFLRQPSPSLSGGGGGSRDMLFPPSDGRGSITRRASLNKRASIQSVLSGGNNGGSTGSGGIGSPASLSRSGSIRSGTGSSSAPHTPRILQHAASFAGKASPGLLKGKASKSSVGSESLNMWAPVDSASLVGSWSTPATRAASPSNANAKNTEDTPNASTYGSNVAFPPVPPVPSKHSQQQQADAAWMSKGNAGGGSSGKMSRLPGAGMLARMTGNNSGGVPSGTTSTNPTSNSGHGATLSTSLLARRRAESAASSLSGLSARTAALSLATTSDGEFGGDGYTSISYSTAGYEENGGNSFSRSVGAGSGAGAGPGVGGKKVGKSGLGRKSAPPTADSDQSMLSTLVLSPTKGVLPPLPSPTVPLTPSNPIAQYIRSERLTRIVTLKRHPFHGVKVSLADVGAKGGHPVVIFLGLGAVRYLIGLYDDIASAMGLRLICIDRWGLGKTDTVPEDQRGVLEWGIVVGEVLDQLGIGRFTILAHSAGAPYAMATVLRQPSSRVVGPVHLLAPWVSAQVESNWKWLKYVPDGVIRTAQAAEWKMQAWRLGKQPSMAYEGVGFDARSANMPNSSGAAAPNGSMAGSHRKSGEEAHSQGHSSGHGQRGSKDAPRSSMESISGAYATYSRVLDLNNTDAIGSISEEDLRNIGDINGASALASASVSPAPSSFGGASSGGMGAGAAASLKSNGGRSGASGRNDSVMTAPPSPSSVYAEMTGGRWSGGGNGPASSSSHLPSPNLQLPETPMPRKLLKKKSSKLGSFFGTSAASSTSALSGKQREASSSTTVLVGKGSVGPSIVRIGKGSSTPTDARLRTTSLSRLRYNPNPEEATMEHMDDRSSQSSRPRRQLRSASVTSLNAPSIRDKEVPALPADAHLRYSVASLPPSSTANSLYEVSDAVPERPLDGMRRSFSATMARPMLTSSNDSGLTSMPSNSHSSNSLRTLVRMSNGSASMRTLDESDRCSTYSGPTQSTPIFARTGLGIGLGIPLNTPASTIHEPQNSSLASLPEYVSGTPPSANTSAASRRSGTSNTSSTSNQVPDLATALLRASHAESLKGGTADLMAILGRTSRPWGFTYTDVEHRIKVWHGDRDERISLSSAQWMEQEMKDCELIVVKGAGHGLMTNVMVVMEALESIDRHRRD</sequence>
<dbReference type="InterPro" id="IPR050471">
    <property type="entry name" value="AB_hydrolase"/>
</dbReference>
<feature type="region of interest" description="Disordered" evidence="1">
    <location>
        <begin position="1"/>
        <end position="194"/>
    </location>
</feature>
<reference evidence="2" key="2">
    <citation type="journal article" date="2019" name="IMA Fungus">
        <title>Genome sequencing and comparison of five Tilletia species to identify candidate genes for the detection of regulated species infecting wheat.</title>
        <authorList>
            <person name="Nguyen H.D.T."/>
            <person name="Sultana T."/>
            <person name="Kesanakurti P."/>
            <person name="Hambleton S."/>
        </authorList>
    </citation>
    <scope>NUCLEOTIDE SEQUENCE</scope>
    <source>
        <strain evidence="2">DAOMC 236422</strain>
    </source>
</reference>
<dbReference type="PANTHER" id="PTHR43433">
    <property type="entry name" value="HYDROLASE, ALPHA/BETA FOLD FAMILY PROTEIN"/>
    <property type="match status" value="1"/>
</dbReference>
<feature type="region of interest" description="Disordered" evidence="1">
    <location>
        <begin position="554"/>
        <end position="699"/>
    </location>
</feature>
<feature type="region of interest" description="Disordered" evidence="1">
    <location>
        <begin position="1226"/>
        <end position="1330"/>
    </location>
</feature>
<accession>A0A8X7N719</accession>